<protein>
    <submittedName>
        <fullName evidence="4">CHAP domain-containing protein</fullName>
    </submittedName>
</protein>
<evidence type="ECO:0000313" key="4">
    <source>
        <dbReference type="EMBL" id="MBK6088411.1"/>
    </source>
</evidence>
<name>A0A934TYY5_9FIRM</name>
<keyword evidence="2" id="KW-0812">Transmembrane</keyword>
<feature type="region of interest" description="Disordered" evidence="1">
    <location>
        <begin position="34"/>
        <end position="153"/>
    </location>
</feature>
<organism evidence="4 5">
    <name type="scientific">Ruminococcus difficilis</name>
    <dbReference type="NCBI Taxonomy" id="2763069"/>
    <lineage>
        <taxon>Bacteria</taxon>
        <taxon>Bacillati</taxon>
        <taxon>Bacillota</taxon>
        <taxon>Clostridia</taxon>
        <taxon>Eubacteriales</taxon>
        <taxon>Oscillospiraceae</taxon>
        <taxon>Ruminococcus</taxon>
    </lineage>
</organism>
<gene>
    <name evidence="4" type="ORF">JKK62_07020</name>
</gene>
<keyword evidence="2" id="KW-0472">Membrane</keyword>
<feature type="compositionally biased region" description="Basic and acidic residues" evidence="1">
    <location>
        <begin position="36"/>
        <end position="70"/>
    </location>
</feature>
<feature type="domain" description="Peptidase C51" evidence="3">
    <location>
        <begin position="478"/>
        <end position="566"/>
    </location>
</feature>
<proteinExistence type="predicted"/>
<feature type="transmembrane region" description="Helical" evidence="2">
    <location>
        <begin position="250"/>
        <end position="274"/>
    </location>
</feature>
<keyword evidence="2" id="KW-1133">Transmembrane helix</keyword>
<evidence type="ECO:0000259" key="3">
    <source>
        <dbReference type="Pfam" id="PF05257"/>
    </source>
</evidence>
<dbReference type="InterPro" id="IPR007921">
    <property type="entry name" value="CHAP_dom"/>
</dbReference>
<comment type="caution">
    <text evidence="4">The sequence shown here is derived from an EMBL/GenBank/DDBJ whole genome shotgun (WGS) entry which is preliminary data.</text>
</comment>
<dbReference type="InterPro" id="IPR038765">
    <property type="entry name" value="Papain-like_cys_pep_sf"/>
</dbReference>
<feature type="compositionally biased region" description="Basic and acidic residues" evidence="1">
    <location>
        <begin position="109"/>
        <end position="119"/>
    </location>
</feature>
<keyword evidence="5" id="KW-1185">Reference proteome</keyword>
<sequence length="591" mass="64472">MPDIKTRDTFKGTIKTLDRAKVASARMKSAYIQTKDSAEHSVEAEEHNAAEYASDRMESGTKRTVEEAAHQTKKAVRKGADKVKDKVERKIEDRVKNRVENTAQQASKDMAKKSAEKSARAANSAGRRSIRTVEQSASKSIKQSARSAGKATIKTAQKGTVKTAKTSIKTAEKTSKAAIKTSKHAAKAAQKTAKATAKAAQKAAQAAKAAAKAAVKAAKAAVQLLIKIIKAIIAAIKALASAIAAGGWVAVVIIIVICLIALILCSVFGVFASGEDSGTGITMRTAVEEINAEYTQKIEDIKSSHTYDKLETSGTRAAWKEVIAVYAVWKNMADTNPANPDEPVEVATMDEGKKEDLRKLFWEMNSVESRTEKKTEKELVEVTEKGKKVKKEKNVTKTYLYITTSHLDLDTMMDKKSFTAEQKKMCRALLEDKNNVLWLDVLHGISGGANSDIVKVAQEQLGNVGGQPYWSWYGFSSRVEWCCCFVSWCANECGYIEAGIIPKYSVVDDGADWFKAKGQWLDKDEEPQAGMIIFFDWAYDGLDGGGDHTGIVEKVEGGRVYTIEGNSSDACQENSYPIGYYEIKGYGAPAY</sequence>
<evidence type="ECO:0000256" key="2">
    <source>
        <dbReference type="SAM" id="Phobius"/>
    </source>
</evidence>
<evidence type="ECO:0000256" key="1">
    <source>
        <dbReference type="SAM" id="MobiDB-lite"/>
    </source>
</evidence>
<evidence type="ECO:0000313" key="5">
    <source>
        <dbReference type="Proteomes" id="UP000633365"/>
    </source>
</evidence>
<dbReference type="AlphaFoldDB" id="A0A934TYY5"/>
<dbReference type="SUPFAM" id="SSF54001">
    <property type="entry name" value="Cysteine proteinases"/>
    <property type="match status" value="1"/>
</dbReference>
<feature type="compositionally biased region" description="Basic and acidic residues" evidence="1">
    <location>
        <begin position="78"/>
        <end position="99"/>
    </location>
</feature>
<feature type="transmembrane region" description="Helical" evidence="2">
    <location>
        <begin position="224"/>
        <end position="244"/>
    </location>
</feature>
<accession>A0A934TYY5</accession>
<dbReference type="Proteomes" id="UP000633365">
    <property type="component" value="Unassembled WGS sequence"/>
</dbReference>
<dbReference type="EMBL" id="JAEQMG010000055">
    <property type="protein sequence ID" value="MBK6088411.1"/>
    <property type="molecule type" value="Genomic_DNA"/>
</dbReference>
<dbReference type="Pfam" id="PF05257">
    <property type="entry name" value="CHAP"/>
    <property type="match status" value="1"/>
</dbReference>
<feature type="compositionally biased region" description="Polar residues" evidence="1">
    <location>
        <begin position="132"/>
        <end position="146"/>
    </location>
</feature>
<dbReference type="RefSeq" id="WP_201427313.1">
    <property type="nucleotide sequence ID" value="NZ_JAEQMG010000055.1"/>
</dbReference>
<reference evidence="4" key="1">
    <citation type="submission" date="2021-01" db="EMBL/GenBank/DDBJ databases">
        <title>Genome public.</title>
        <authorList>
            <person name="Liu C."/>
            <person name="Sun Q."/>
        </authorList>
    </citation>
    <scope>NUCLEOTIDE SEQUENCE</scope>
    <source>
        <strain evidence="4">M6</strain>
    </source>
</reference>